<sequence length="66" mass="7205">MASAATRVTNCELRPVKSEVWGREPGGPPQVTIPRPKAARTLCCSRVCFVYQKPPQPLLLGFLPSP</sequence>
<dbReference type="EMBL" id="OY731402">
    <property type="protein sequence ID" value="CAJ1958423.1"/>
    <property type="molecule type" value="Genomic_DNA"/>
</dbReference>
<accession>A0AA86TAW2</accession>
<dbReference type="AlphaFoldDB" id="A0AA86TAW2"/>
<keyword evidence="2" id="KW-1185">Reference proteome</keyword>
<reference evidence="1" key="1">
    <citation type="submission" date="2023-10" db="EMBL/GenBank/DDBJ databases">
        <authorList>
            <person name="Domelevo Entfellner J.-B."/>
        </authorList>
    </citation>
    <scope>NUCLEOTIDE SEQUENCE</scope>
</reference>
<gene>
    <name evidence="1" type="ORF">AYBTSS11_LOCUS17728</name>
</gene>
<evidence type="ECO:0000313" key="1">
    <source>
        <dbReference type="EMBL" id="CAJ1958423.1"/>
    </source>
</evidence>
<proteinExistence type="predicted"/>
<name>A0AA86TAW2_9FABA</name>
<evidence type="ECO:0000313" key="2">
    <source>
        <dbReference type="Proteomes" id="UP001189624"/>
    </source>
</evidence>
<protein>
    <submittedName>
        <fullName evidence="1">Uncharacterized protein</fullName>
    </submittedName>
</protein>
<organism evidence="1 2">
    <name type="scientific">Sphenostylis stenocarpa</name>
    <dbReference type="NCBI Taxonomy" id="92480"/>
    <lineage>
        <taxon>Eukaryota</taxon>
        <taxon>Viridiplantae</taxon>
        <taxon>Streptophyta</taxon>
        <taxon>Embryophyta</taxon>
        <taxon>Tracheophyta</taxon>
        <taxon>Spermatophyta</taxon>
        <taxon>Magnoliopsida</taxon>
        <taxon>eudicotyledons</taxon>
        <taxon>Gunneridae</taxon>
        <taxon>Pentapetalae</taxon>
        <taxon>rosids</taxon>
        <taxon>fabids</taxon>
        <taxon>Fabales</taxon>
        <taxon>Fabaceae</taxon>
        <taxon>Papilionoideae</taxon>
        <taxon>50 kb inversion clade</taxon>
        <taxon>NPAAA clade</taxon>
        <taxon>indigoferoid/millettioid clade</taxon>
        <taxon>Phaseoleae</taxon>
        <taxon>Sphenostylis</taxon>
    </lineage>
</organism>
<dbReference type="Gramene" id="rna-AYBTSS11_LOCUS17728">
    <property type="protein sequence ID" value="CAJ1958423.1"/>
    <property type="gene ID" value="gene-AYBTSS11_LOCUS17728"/>
</dbReference>
<dbReference type="Proteomes" id="UP001189624">
    <property type="component" value="Chromosome 5"/>
</dbReference>